<reference evidence="3" key="3">
    <citation type="journal article" date="2018" name="Mol. Plant Microbe Interact.">
        <title>Genome sequence resources for the wheat stripe rust pathogen (Puccinia striiformis f. sp. tritici) and the barley stripe rust pathogen (Puccinia striiformis f. sp. hordei).</title>
        <authorList>
            <person name="Xia C."/>
            <person name="Wang M."/>
            <person name="Yin C."/>
            <person name="Cornejo O.E."/>
            <person name="Hulbert S.H."/>
            <person name="Chen X."/>
        </authorList>
    </citation>
    <scope>NUCLEOTIDE SEQUENCE [LARGE SCALE GENOMIC DNA]</scope>
    <source>
        <strain evidence="3">93TX-2</strain>
    </source>
</reference>
<dbReference type="VEuPathDB" id="FungiDB:PSTT_00261"/>
<dbReference type="PANTHER" id="PTHR43866">
    <property type="entry name" value="MALONATE-SEMIALDEHYDE DEHYDROGENASE"/>
    <property type="match status" value="1"/>
</dbReference>
<protein>
    <recommendedName>
        <fullName evidence="4">FAR1 domain-containing protein</fullName>
    </recommendedName>
</protein>
<comment type="caution">
    <text evidence="2">The sequence shown here is derived from an EMBL/GenBank/DDBJ whole genome shotgun (WGS) entry which is preliminary data.</text>
</comment>
<dbReference type="AlphaFoldDB" id="A0A2S4VBF7"/>
<comment type="similarity">
    <text evidence="1">Belongs to the aldehyde dehydrogenase family.</text>
</comment>
<dbReference type="GO" id="GO:0005739">
    <property type="term" value="C:mitochondrion"/>
    <property type="evidence" value="ECO:0007669"/>
    <property type="project" value="TreeGrafter"/>
</dbReference>
<dbReference type="PANTHER" id="PTHR43866:SF3">
    <property type="entry name" value="METHYLMALONATE-SEMIALDEHYDE DEHYDROGENASE [ACYLATING], MITOCHONDRIAL"/>
    <property type="match status" value="1"/>
</dbReference>
<proteinExistence type="inferred from homology"/>
<keyword evidence="3" id="KW-1185">Reference proteome</keyword>
<dbReference type="GO" id="GO:0004491">
    <property type="term" value="F:methylmalonate-semialdehyde dehydrogenase (acylating, NAD) activity"/>
    <property type="evidence" value="ECO:0007669"/>
    <property type="project" value="InterPro"/>
</dbReference>
<dbReference type="Proteomes" id="UP000238274">
    <property type="component" value="Unassembled WGS sequence"/>
</dbReference>
<sequence>GVPPPHPIVRYPSPCQTWNTPNHLHTNHQQTHHKLGSNAAVHGRNWTTSPDCDSTGSSNSDCVPVAQSTLIMIDEGPSIMEIDEEEDHSDPPLHESDINELLEANDLQEKQDHSSVQSDGALVVHPALRLGLITNLCKYDYTSGEPLDPPPIPPPIGQFLLMSDVAAFWQEWTKHHGYTVSKAQSNANKNVYIQCNTSGEFRGQQLNPSGQQTATKKIRCPFEFKASIPTSKKIMNKTWTLEIRDPEHNHKPLDSPLAHAAHKQITLEQVLTIQKLSQSKLKPAQILLQLQTSDNKTYATNKTISNVLQKKG</sequence>
<accession>A0A2S4VBF7</accession>
<evidence type="ECO:0008006" key="4">
    <source>
        <dbReference type="Google" id="ProtNLM"/>
    </source>
</evidence>
<dbReference type="InterPro" id="IPR010061">
    <property type="entry name" value="MeMal-semiAld_DH"/>
</dbReference>
<dbReference type="GO" id="GO:0006210">
    <property type="term" value="P:thymine catabolic process"/>
    <property type="evidence" value="ECO:0007669"/>
    <property type="project" value="TreeGrafter"/>
</dbReference>
<organism evidence="2 3">
    <name type="scientific">Puccinia striiformis</name>
    <dbReference type="NCBI Taxonomy" id="27350"/>
    <lineage>
        <taxon>Eukaryota</taxon>
        <taxon>Fungi</taxon>
        <taxon>Dikarya</taxon>
        <taxon>Basidiomycota</taxon>
        <taxon>Pucciniomycotina</taxon>
        <taxon>Pucciniomycetes</taxon>
        <taxon>Pucciniales</taxon>
        <taxon>Pucciniaceae</taxon>
        <taxon>Puccinia</taxon>
    </lineage>
</organism>
<feature type="non-terminal residue" evidence="2">
    <location>
        <position position="1"/>
    </location>
</feature>
<dbReference type="OrthoDB" id="2506613at2759"/>
<reference evidence="2 3" key="1">
    <citation type="submission" date="2017-12" db="EMBL/GenBank/DDBJ databases">
        <title>Gene loss provides genomic basis for host adaptation in cereal stripe rust fungi.</title>
        <authorList>
            <person name="Xia C."/>
        </authorList>
    </citation>
    <scope>NUCLEOTIDE SEQUENCE [LARGE SCALE GENOMIC DNA]</scope>
    <source>
        <strain evidence="2 3">93TX-2</strain>
    </source>
</reference>
<evidence type="ECO:0000313" key="3">
    <source>
        <dbReference type="Proteomes" id="UP000238274"/>
    </source>
</evidence>
<dbReference type="GO" id="GO:0006574">
    <property type="term" value="P:L-valine catabolic process"/>
    <property type="evidence" value="ECO:0007669"/>
    <property type="project" value="TreeGrafter"/>
</dbReference>
<reference evidence="3" key="2">
    <citation type="journal article" date="2018" name="BMC Genomics">
        <title>Genomic insights into host adaptation between the wheat stripe rust pathogen (Puccinia striiformis f. sp. tritici) and the barley stripe rust pathogen (Puccinia striiformis f. sp. hordei).</title>
        <authorList>
            <person name="Xia C."/>
            <person name="Wang M."/>
            <person name="Yin C."/>
            <person name="Cornejo O.E."/>
            <person name="Hulbert S.H."/>
            <person name="Chen X."/>
        </authorList>
    </citation>
    <scope>NUCLEOTIDE SEQUENCE [LARGE SCALE GENOMIC DNA]</scope>
    <source>
        <strain evidence="3">93TX-2</strain>
    </source>
</reference>
<dbReference type="VEuPathDB" id="FungiDB:PSHT_10172"/>
<gene>
    <name evidence="2" type="ORF">PSHT_10172</name>
</gene>
<dbReference type="EMBL" id="PKSM01000153">
    <property type="protein sequence ID" value="POW06873.1"/>
    <property type="molecule type" value="Genomic_DNA"/>
</dbReference>
<evidence type="ECO:0000313" key="2">
    <source>
        <dbReference type="EMBL" id="POW06873.1"/>
    </source>
</evidence>
<evidence type="ECO:0000256" key="1">
    <source>
        <dbReference type="ARBA" id="ARBA00009986"/>
    </source>
</evidence>
<name>A0A2S4VBF7_9BASI</name>